<dbReference type="Pfam" id="PF08516">
    <property type="entry name" value="ADAM_CR"/>
    <property type="match status" value="1"/>
</dbReference>
<evidence type="ECO:0000259" key="11">
    <source>
        <dbReference type="PROSITE" id="PS50215"/>
    </source>
</evidence>
<evidence type="ECO:0000256" key="6">
    <source>
        <dbReference type="PROSITE-ProRule" id="PRU00076"/>
    </source>
</evidence>
<gene>
    <name evidence="12" type="primary">ADAM9</name>
    <name evidence="12" type="synonym">adam9a</name>
</gene>
<dbReference type="Pfam" id="PF00200">
    <property type="entry name" value="Disintegrin"/>
    <property type="match status" value="1"/>
</dbReference>
<dbReference type="Gene3D" id="2.60.120.260">
    <property type="entry name" value="Galactose-binding domain-like"/>
    <property type="match status" value="1"/>
</dbReference>
<dbReference type="GO" id="GO:0046872">
    <property type="term" value="F:metal ion binding"/>
    <property type="evidence" value="ECO:0007669"/>
    <property type="project" value="UniProtKB-KW"/>
</dbReference>
<dbReference type="Ensembl" id="ENSSAUT00010016843.1">
    <property type="protein sequence ID" value="ENSSAUP00010015891.1"/>
    <property type="gene ID" value="ENSSAUG00010007212.1"/>
</dbReference>
<name>A0A671UQ63_SPAAU</name>
<dbReference type="InterPro" id="IPR000742">
    <property type="entry name" value="EGF"/>
</dbReference>
<dbReference type="CDD" id="cd04269">
    <property type="entry name" value="ZnMc_adamalysin_II_like"/>
    <property type="match status" value="1"/>
</dbReference>
<evidence type="ECO:0000259" key="10">
    <source>
        <dbReference type="PROSITE" id="PS50214"/>
    </source>
</evidence>
<keyword evidence="6" id="KW-0245">EGF-like domain</keyword>
<feature type="domain" description="Peptidase M12B" evidence="11">
    <location>
        <begin position="1"/>
        <end position="183"/>
    </location>
</feature>
<dbReference type="InterPro" id="IPR034027">
    <property type="entry name" value="Reprolysin_adamalysin"/>
</dbReference>
<dbReference type="SUPFAM" id="SSF55486">
    <property type="entry name" value="Metalloproteases ('zincins'), catalytic domain"/>
    <property type="match status" value="1"/>
</dbReference>
<dbReference type="GeneTree" id="ENSGT00940000156239"/>
<reference evidence="12" key="3">
    <citation type="submission" date="2025-09" db="UniProtKB">
        <authorList>
            <consortium name="Ensembl"/>
        </authorList>
    </citation>
    <scope>IDENTIFICATION</scope>
</reference>
<evidence type="ECO:0000256" key="1">
    <source>
        <dbReference type="ARBA" id="ARBA00004167"/>
    </source>
</evidence>
<feature type="domain" description="EGF-like" evidence="9">
    <location>
        <begin position="418"/>
        <end position="452"/>
    </location>
</feature>
<reference evidence="12" key="1">
    <citation type="submission" date="2021-04" db="EMBL/GenBank/DDBJ databases">
        <authorList>
            <consortium name="Wellcome Sanger Institute Data Sharing"/>
        </authorList>
    </citation>
    <scope>NUCLEOTIDE SEQUENCE [LARGE SCALE GENOMIC DNA]</scope>
</reference>
<feature type="disulfide bond" evidence="6">
    <location>
        <begin position="442"/>
        <end position="451"/>
    </location>
</feature>
<dbReference type="Gene3D" id="4.10.70.10">
    <property type="entry name" value="Disintegrin domain"/>
    <property type="match status" value="1"/>
</dbReference>
<evidence type="ECO:0000256" key="7">
    <source>
        <dbReference type="PROSITE-ProRule" id="PRU00276"/>
    </source>
</evidence>
<dbReference type="InterPro" id="IPR006586">
    <property type="entry name" value="ADAM_Cys-rich"/>
</dbReference>
<dbReference type="InterPro" id="IPR001590">
    <property type="entry name" value="Peptidase_M12B"/>
</dbReference>
<dbReference type="PROSITE" id="PS50215">
    <property type="entry name" value="ADAM_MEPRO"/>
    <property type="match status" value="1"/>
</dbReference>
<keyword evidence="13" id="KW-1185">Reference proteome</keyword>
<dbReference type="InterPro" id="IPR001762">
    <property type="entry name" value="Disintegrin_dom"/>
</dbReference>
<evidence type="ECO:0000313" key="13">
    <source>
        <dbReference type="Proteomes" id="UP000472265"/>
    </source>
</evidence>
<comment type="subcellular location">
    <subcellularLocation>
        <location evidence="1">Membrane</location>
        <topology evidence="1">Single-pass membrane protein</topology>
    </subcellularLocation>
</comment>
<keyword evidence="7" id="KW-0862">Zinc</keyword>
<dbReference type="Proteomes" id="UP000472265">
    <property type="component" value="Chromosome 5"/>
</dbReference>
<evidence type="ECO:0000256" key="3">
    <source>
        <dbReference type="ARBA" id="ARBA00022989"/>
    </source>
</evidence>
<evidence type="ECO:0000259" key="9">
    <source>
        <dbReference type="PROSITE" id="PS50026"/>
    </source>
</evidence>
<feature type="region of interest" description="Disordered" evidence="8">
    <location>
        <begin position="507"/>
        <end position="533"/>
    </location>
</feature>
<feature type="disulfide bond" evidence="7">
    <location>
        <begin position="148"/>
        <end position="153"/>
    </location>
</feature>
<keyword evidence="3" id="KW-1133">Transmembrane helix</keyword>
<dbReference type="InterPro" id="IPR024079">
    <property type="entry name" value="MetalloPept_cat_dom_sf"/>
</dbReference>
<dbReference type="AlphaFoldDB" id="A0A671UQ63"/>
<feature type="binding site" evidence="7">
    <location>
        <position position="130"/>
    </location>
    <ligand>
        <name>Zn(2+)</name>
        <dbReference type="ChEBI" id="CHEBI:29105"/>
        <note>catalytic</note>
    </ligand>
</feature>
<feature type="binding site" evidence="7">
    <location>
        <position position="140"/>
    </location>
    <ligand>
        <name>Zn(2+)</name>
        <dbReference type="ChEBI" id="CHEBI:29105"/>
        <note>catalytic</note>
    </ligand>
</feature>
<dbReference type="InterPro" id="IPR036436">
    <property type="entry name" value="Disintegrin_dom_sf"/>
</dbReference>
<accession>A0A671UQ63</accession>
<dbReference type="SMART" id="SM00608">
    <property type="entry name" value="ACR"/>
    <property type="match status" value="1"/>
</dbReference>
<dbReference type="PANTHER" id="PTHR11905">
    <property type="entry name" value="ADAM A DISINTEGRIN AND METALLOPROTEASE DOMAIN"/>
    <property type="match status" value="1"/>
</dbReference>
<keyword evidence="2" id="KW-0812">Transmembrane</keyword>
<dbReference type="FunFam" id="4.10.70.10:FF:000001">
    <property type="entry name" value="Disintegrin and metalloproteinase domain-containing protein 22"/>
    <property type="match status" value="1"/>
</dbReference>
<dbReference type="FunFam" id="3.40.390.10:FF:000002">
    <property type="entry name" value="Disintegrin and metalloproteinase domain-containing protein 22"/>
    <property type="match status" value="1"/>
</dbReference>
<dbReference type="PROSITE" id="PS01186">
    <property type="entry name" value="EGF_2"/>
    <property type="match status" value="1"/>
</dbReference>
<evidence type="ECO:0000256" key="2">
    <source>
        <dbReference type="ARBA" id="ARBA00022692"/>
    </source>
</evidence>
<proteinExistence type="predicted"/>
<dbReference type="GO" id="GO:0006508">
    <property type="term" value="P:proteolysis"/>
    <property type="evidence" value="ECO:0007669"/>
    <property type="project" value="InterPro"/>
</dbReference>
<organism evidence="12 13">
    <name type="scientific">Sparus aurata</name>
    <name type="common">Gilthead sea bream</name>
    <dbReference type="NCBI Taxonomy" id="8175"/>
    <lineage>
        <taxon>Eukaryota</taxon>
        <taxon>Metazoa</taxon>
        <taxon>Chordata</taxon>
        <taxon>Craniata</taxon>
        <taxon>Vertebrata</taxon>
        <taxon>Euteleostomi</taxon>
        <taxon>Actinopterygii</taxon>
        <taxon>Neopterygii</taxon>
        <taxon>Teleostei</taxon>
        <taxon>Neoteleostei</taxon>
        <taxon>Acanthomorphata</taxon>
        <taxon>Eupercaria</taxon>
        <taxon>Spariformes</taxon>
        <taxon>Sparidae</taxon>
        <taxon>Sparus</taxon>
    </lineage>
</organism>
<evidence type="ECO:0000256" key="8">
    <source>
        <dbReference type="SAM" id="MobiDB-lite"/>
    </source>
</evidence>
<protein>
    <submittedName>
        <fullName evidence="12">ADAM metallopeptidase domain 9a</fullName>
    </submittedName>
</protein>
<feature type="domain" description="Disintegrin" evidence="10">
    <location>
        <begin position="191"/>
        <end position="279"/>
    </location>
</feature>
<dbReference type="GO" id="GO:0005886">
    <property type="term" value="C:plasma membrane"/>
    <property type="evidence" value="ECO:0007669"/>
    <property type="project" value="TreeGrafter"/>
</dbReference>
<keyword evidence="7" id="KW-0479">Metal-binding</keyword>
<dbReference type="Pfam" id="PF01421">
    <property type="entry name" value="Reprolysin"/>
    <property type="match status" value="1"/>
</dbReference>
<reference evidence="12" key="2">
    <citation type="submission" date="2025-08" db="UniProtKB">
        <authorList>
            <consortium name="Ensembl"/>
        </authorList>
    </citation>
    <scope>IDENTIFICATION</scope>
</reference>
<feature type="active site" evidence="7">
    <location>
        <position position="131"/>
    </location>
</feature>
<dbReference type="Gene3D" id="3.40.390.10">
    <property type="entry name" value="Collagenase (Catalytic Domain)"/>
    <property type="match status" value="1"/>
</dbReference>
<dbReference type="PROSITE" id="PS50026">
    <property type="entry name" value="EGF_3"/>
    <property type="match status" value="1"/>
</dbReference>
<comment type="caution">
    <text evidence="6">Lacks conserved residue(s) required for the propagation of feature annotation.</text>
</comment>
<evidence type="ECO:0000256" key="4">
    <source>
        <dbReference type="ARBA" id="ARBA00023136"/>
    </source>
</evidence>
<dbReference type="PANTHER" id="PTHR11905:SF136">
    <property type="entry name" value="DISINTEGRIN AND METALLOPROTEINASE DOMAIN-CONTAINING PROTEIN 9"/>
    <property type="match status" value="1"/>
</dbReference>
<sequence length="570" mass="62210">FLSFFLQYNYMNRNETAVREEMVHLANFIDSIYMQLNVRVVLVGLELWTQQNLISTDGAAGEVLSRFTQWREKELVHRRRHDSAQLILKKSFGGTAGMAYVSTVCSRSHGGGINAFTNRNIPAFASIVAHELGHNLGMNHDDGRTCTCPDQACIMNSGATSCSADDFEKMILLTGGTCLLNVPRPDEAYSAPYCGNRLVDMGEECDCGSQKECEKDPCCEYQTCKLKAGAQCAYGECCSHCQYLPGGSVCRSSTDLECDLPEYCNGSSSLCQSDVFVQNGQPCRNQQAYCYNGKCQHHDGQCQDIFGSKAKAAPEICFKDVNSKGDRFGNCGYHNYGYKKCESRNALCGKLQCSNVQAVTVFGIEPSIITTPIQGGKCYGVDFMLGSDVPDPGMVNEGTKCGDNKVCMNFECRAADILNYDCDLENKCHGHGVCNSNKNCHCDDGWAAPFCEVKGYGGSVDSGPTWNGTVTFKLIMDLSLISCCHSVRPAVTPPTELSSLPLLRADGAASANPSRGPPPRVQPPSVARGNTNNIVREGVSRQDVLWRLSVSQTELQVKHRPLVTVCFITS</sequence>
<keyword evidence="4" id="KW-0472">Membrane</keyword>
<feature type="binding site" evidence="7">
    <location>
        <position position="134"/>
    </location>
    <ligand>
        <name>Zn(2+)</name>
        <dbReference type="ChEBI" id="CHEBI:29105"/>
        <note>catalytic</note>
    </ligand>
</feature>
<keyword evidence="5 6" id="KW-1015">Disulfide bond</keyword>
<dbReference type="SUPFAM" id="SSF57552">
    <property type="entry name" value="Blood coagulation inhibitor (disintegrin)"/>
    <property type="match status" value="1"/>
</dbReference>
<evidence type="ECO:0000313" key="12">
    <source>
        <dbReference type="Ensembl" id="ENSSAUP00010015891.1"/>
    </source>
</evidence>
<dbReference type="PROSITE" id="PS50214">
    <property type="entry name" value="DISINTEGRIN_2"/>
    <property type="match status" value="1"/>
</dbReference>
<dbReference type="SMART" id="SM00050">
    <property type="entry name" value="DISIN"/>
    <property type="match status" value="1"/>
</dbReference>
<dbReference type="GO" id="GO:0004222">
    <property type="term" value="F:metalloendopeptidase activity"/>
    <property type="evidence" value="ECO:0007669"/>
    <property type="project" value="InterPro"/>
</dbReference>
<evidence type="ECO:0000256" key="5">
    <source>
        <dbReference type="ARBA" id="ARBA00023157"/>
    </source>
</evidence>